<proteinExistence type="predicted"/>
<evidence type="ECO:0000313" key="1">
    <source>
        <dbReference type="EMBL" id="CAB4928742.1"/>
    </source>
</evidence>
<name>A0A6J7IE40_9ZZZZ</name>
<protein>
    <submittedName>
        <fullName evidence="1">Unannotated protein</fullName>
    </submittedName>
</protein>
<sequence length="106" mass="11857">MAKVIDEGDYLVLQLSLLEKVGALHNTIRVPKSSLIRVKDMSNPWSRTNGMQGFRAPGTGLPWVIMLGTIRNKQGRDFAAVYGRGSAKVYEFNGEEFSRWIITDPS</sequence>
<accession>A0A6J7IE40</accession>
<dbReference type="EMBL" id="CAFBMZ010000053">
    <property type="protein sequence ID" value="CAB4928742.1"/>
    <property type="molecule type" value="Genomic_DNA"/>
</dbReference>
<dbReference type="AlphaFoldDB" id="A0A6J7IE40"/>
<reference evidence="1" key="1">
    <citation type="submission" date="2020-05" db="EMBL/GenBank/DDBJ databases">
        <authorList>
            <person name="Chiriac C."/>
            <person name="Salcher M."/>
            <person name="Ghai R."/>
            <person name="Kavagutti S V."/>
        </authorList>
    </citation>
    <scope>NUCLEOTIDE SEQUENCE</scope>
</reference>
<gene>
    <name evidence="1" type="ORF">UFOPK3684_00833</name>
</gene>
<organism evidence="1">
    <name type="scientific">freshwater metagenome</name>
    <dbReference type="NCBI Taxonomy" id="449393"/>
    <lineage>
        <taxon>unclassified sequences</taxon>
        <taxon>metagenomes</taxon>
        <taxon>ecological metagenomes</taxon>
    </lineage>
</organism>